<name>A0A368PZ31_SETIT</name>
<proteinExistence type="predicted"/>
<dbReference type="AlphaFoldDB" id="A0A368PZ31"/>
<dbReference type="EMBL" id="CM003529">
    <property type="protein sequence ID" value="RCV10863.1"/>
    <property type="molecule type" value="Genomic_DNA"/>
</dbReference>
<reference evidence="1" key="1">
    <citation type="journal article" date="2012" name="Nat. Biotechnol.">
        <title>Reference genome sequence of the model plant Setaria.</title>
        <authorList>
            <person name="Bennetzen J.L."/>
            <person name="Schmutz J."/>
            <person name="Wang H."/>
            <person name="Percifield R."/>
            <person name="Hawkins J."/>
            <person name="Pontaroli A.C."/>
            <person name="Estep M."/>
            <person name="Feng L."/>
            <person name="Vaughn J.N."/>
            <person name="Grimwood J."/>
            <person name="Jenkins J."/>
            <person name="Barry K."/>
            <person name="Lindquist E."/>
            <person name="Hellsten U."/>
            <person name="Deshpande S."/>
            <person name="Wang X."/>
            <person name="Wu X."/>
            <person name="Mitros T."/>
            <person name="Triplett J."/>
            <person name="Yang X."/>
            <person name="Ye C.Y."/>
            <person name="Mauro-Herrera M."/>
            <person name="Wang L."/>
            <person name="Li P."/>
            <person name="Sharma M."/>
            <person name="Sharma R."/>
            <person name="Ronald P.C."/>
            <person name="Panaud O."/>
            <person name="Kellogg E.A."/>
            <person name="Brutnell T.P."/>
            <person name="Doust A.N."/>
            <person name="Tuskan G.A."/>
            <person name="Rokhsar D."/>
            <person name="Devos K.M."/>
        </authorList>
    </citation>
    <scope>NUCLEOTIDE SEQUENCE [LARGE SCALE GENOMIC DNA]</scope>
    <source>
        <strain evidence="1">Yugu1</strain>
    </source>
</reference>
<sequence length="133" mass="14157">MHADDGIQLYCLGPCKEGSEFSAAQTVMFKAAVGGFATRQGGMMQDDELDEGCRRHVTAIVVVVAARGLRMLVGLAACSGSRRVAELYLGYSGVVHRRKTAQATSLACWHDNDGRVRGLSNKTKSTCSGSFAV</sequence>
<evidence type="ECO:0000313" key="1">
    <source>
        <dbReference type="EMBL" id="RCV10863.1"/>
    </source>
</evidence>
<organism evidence="1">
    <name type="scientific">Setaria italica</name>
    <name type="common">Foxtail millet</name>
    <name type="synonym">Panicum italicum</name>
    <dbReference type="NCBI Taxonomy" id="4555"/>
    <lineage>
        <taxon>Eukaryota</taxon>
        <taxon>Viridiplantae</taxon>
        <taxon>Streptophyta</taxon>
        <taxon>Embryophyta</taxon>
        <taxon>Tracheophyta</taxon>
        <taxon>Spermatophyta</taxon>
        <taxon>Magnoliopsida</taxon>
        <taxon>Liliopsida</taxon>
        <taxon>Poales</taxon>
        <taxon>Poaceae</taxon>
        <taxon>PACMAD clade</taxon>
        <taxon>Panicoideae</taxon>
        <taxon>Panicodae</taxon>
        <taxon>Paniceae</taxon>
        <taxon>Cenchrinae</taxon>
        <taxon>Setaria</taxon>
    </lineage>
</organism>
<reference evidence="1" key="2">
    <citation type="submission" date="2015-07" db="EMBL/GenBank/DDBJ databases">
        <authorList>
            <person name="Noorani M."/>
        </authorList>
    </citation>
    <scope>NUCLEOTIDE SEQUENCE</scope>
    <source>
        <strain evidence="1">Yugu1</strain>
    </source>
</reference>
<protein>
    <submittedName>
        <fullName evidence="1">Uncharacterized protein</fullName>
    </submittedName>
</protein>
<gene>
    <name evidence="1" type="ORF">SETIT_2G142800v2</name>
</gene>
<accession>A0A368PZ31</accession>